<dbReference type="GO" id="GO:0008168">
    <property type="term" value="F:methyltransferase activity"/>
    <property type="evidence" value="ECO:0007669"/>
    <property type="project" value="UniProtKB-KW"/>
</dbReference>
<dbReference type="OrthoDB" id="9816564at2"/>
<protein>
    <submittedName>
        <fullName evidence="1">Methyltransferase family protein</fullName>
    </submittedName>
</protein>
<dbReference type="Gene3D" id="3.40.50.150">
    <property type="entry name" value="Vaccinia Virus protein VP39"/>
    <property type="match status" value="1"/>
</dbReference>
<sequence>MSGSDHPGHWDFKPYRLTVARILNEHQPATVLDIACGEGWIKKCMKTPVFVHGLDFYESAPEDYDLFSSFWMDEGVPDSCGLFDVAVCCEAIPYLQNFGVFFQSVNRHLKPGGRFILSVPNSIYAASRVDHVIQGFPRANNYFVNTVADSHMPWLPLNFYQIRFLLGMNGFGDVAVHEVDEPKPKHAWEKLVGLVSKAYIRRRLRKSRTEEEQKMWTQALTDQLVYGRRLVLSAVKLTS</sequence>
<keyword evidence="1" id="KW-0489">Methyltransferase</keyword>
<keyword evidence="2" id="KW-1185">Reference proteome</keyword>
<comment type="caution">
    <text evidence="1">The sequence shown here is derived from an EMBL/GenBank/DDBJ whole genome shotgun (WGS) entry which is preliminary data.</text>
</comment>
<dbReference type="AlphaFoldDB" id="A0A2T0XK30"/>
<dbReference type="Pfam" id="PF13489">
    <property type="entry name" value="Methyltransf_23"/>
    <property type="match status" value="1"/>
</dbReference>
<dbReference type="InterPro" id="IPR029063">
    <property type="entry name" value="SAM-dependent_MTases_sf"/>
</dbReference>
<organism evidence="1 2">
    <name type="scientific">Jezberella montanilacus</name>
    <dbReference type="NCBI Taxonomy" id="323426"/>
    <lineage>
        <taxon>Bacteria</taxon>
        <taxon>Pseudomonadati</taxon>
        <taxon>Pseudomonadota</taxon>
        <taxon>Betaproteobacteria</taxon>
        <taxon>Burkholderiales</taxon>
        <taxon>Alcaligenaceae</taxon>
        <taxon>Jezberella</taxon>
    </lineage>
</organism>
<dbReference type="SUPFAM" id="SSF53335">
    <property type="entry name" value="S-adenosyl-L-methionine-dependent methyltransferases"/>
    <property type="match status" value="1"/>
</dbReference>
<reference evidence="1 2" key="1">
    <citation type="submission" date="2018-03" db="EMBL/GenBank/DDBJ databases">
        <title>Genomic Encyclopedia of Type Strains, Phase III (KMG-III): the genomes of soil and plant-associated and newly described type strains.</title>
        <authorList>
            <person name="Whitman W."/>
        </authorList>
    </citation>
    <scope>NUCLEOTIDE SEQUENCE [LARGE SCALE GENOMIC DNA]</scope>
    <source>
        <strain evidence="1 2">MWH-P2sevCIIIb</strain>
    </source>
</reference>
<evidence type="ECO:0000313" key="1">
    <source>
        <dbReference type="EMBL" id="PRY99257.1"/>
    </source>
</evidence>
<name>A0A2T0XK30_9BURK</name>
<dbReference type="Proteomes" id="UP000238308">
    <property type="component" value="Unassembled WGS sequence"/>
</dbReference>
<dbReference type="EMBL" id="PVTV01000011">
    <property type="protein sequence ID" value="PRY99257.1"/>
    <property type="molecule type" value="Genomic_DNA"/>
</dbReference>
<keyword evidence="1" id="KW-0808">Transferase</keyword>
<gene>
    <name evidence="1" type="ORF">BCM14_0700</name>
</gene>
<dbReference type="RefSeq" id="WP_106226579.1">
    <property type="nucleotide sequence ID" value="NZ_PVTV01000011.1"/>
</dbReference>
<accession>A0A2T0XK30</accession>
<evidence type="ECO:0000313" key="2">
    <source>
        <dbReference type="Proteomes" id="UP000238308"/>
    </source>
</evidence>
<dbReference type="GO" id="GO:0032259">
    <property type="term" value="P:methylation"/>
    <property type="evidence" value="ECO:0007669"/>
    <property type="project" value="UniProtKB-KW"/>
</dbReference>
<proteinExistence type="predicted"/>